<evidence type="ECO:0000313" key="4">
    <source>
        <dbReference type="Proteomes" id="UP000078459"/>
    </source>
</evidence>
<dbReference type="SUPFAM" id="SSF51261">
    <property type="entry name" value="Duplicated hybrid motif"/>
    <property type="match status" value="1"/>
</dbReference>
<evidence type="ECO:0000259" key="2">
    <source>
        <dbReference type="Pfam" id="PF01551"/>
    </source>
</evidence>
<feature type="domain" description="M23ase beta-sheet core" evidence="2">
    <location>
        <begin position="80"/>
        <end position="177"/>
    </location>
</feature>
<evidence type="ECO:0000256" key="1">
    <source>
        <dbReference type="ARBA" id="ARBA00022729"/>
    </source>
</evidence>
<evidence type="ECO:0000313" key="3">
    <source>
        <dbReference type="EMBL" id="OAQ39330.1"/>
    </source>
</evidence>
<name>A0A179DF55_9SPHI</name>
<dbReference type="InterPro" id="IPR016047">
    <property type="entry name" value="M23ase_b-sheet_dom"/>
</dbReference>
<dbReference type="PANTHER" id="PTHR21666:SF289">
    <property type="entry name" value="L-ALA--D-GLU ENDOPEPTIDASE"/>
    <property type="match status" value="1"/>
</dbReference>
<dbReference type="STRING" id="1826909.A5893_10465"/>
<keyword evidence="1" id="KW-0732">Signal</keyword>
<reference evidence="3 4" key="2">
    <citation type="submission" date="2016-06" db="EMBL/GenBank/DDBJ databases">
        <title>Pedobacter psychrophilus sp. nov., isolated from Antarctic fragmentary rock.</title>
        <authorList>
            <person name="Svec P."/>
        </authorList>
    </citation>
    <scope>NUCLEOTIDE SEQUENCE [LARGE SCALE GENOMIC DNA]</scope>
    <source>
        <strain evidence="3 4">CCM 8644</strain>
    </source>
</reference>
<dbReference type="Proteomes" id="UP000078459">
    <property type="component" value="Unassembled WGS sequence"/>
</dbReference>
<dbReference type="CDD" id="cd12797">
    <property type="entry name" value="M23_peptidase"/>
    <property type="match status" value="1"/>
</dbReference>
<dbReference type="Gene3D" id="2.70.70.10">
    <property type="entry name" value="Glucose Permease (Domain IIA)"/>
    <property type="match status" value="1"/>
</dbReference>
<comment type="caution">
    <text evidence="3">The sequence shown here is derived from an EMBL/GenBank/DDBJ whole genome shotgun (WGS) entry which is preliminary data.</text>
</comment>
<dbReference type="InterPro" id="IPR050570">
    <property type="entry name" value="Cell_wall_metabolism_enzyme"/>
</dbReference>
<dbReference type="EMBL" id="LWHJ01000028">
    <property type="protein sequence ID" value="OAQ39330.1"/>
    <property type="molecule type" value="Genomic_DNA"/>
</dbReference>
<reference evidence="3 4" key="1">
    <citation type="submission" date="2016-04" db="EMBL/GenBank/DDBJ databases">
        <authorList>
            <person name="Evans L.H."/>
            <person name="Alamgir A."/>
            <person name="Owens N."/>
            <person name="Weber N.D."/>
            <person name="Virtaneva K."/>
            <person name="Barbian K."/>
            <person name="Babar A."/>
            <person name="Rosenke K."/>
        </authorList>
    </citation>
    <scope>NUCLEOTIDE SEQUENCE [LARGE SCALE GENOMIC DNA]</scope>
    <source>
        <strain evidence="3 4">CCM 8644</strain>
    </source>
</reference>
<proteinExistence type="predicted"/>
<gene>
    <name evidence="3" type="ORF">A5893_10465</name>
</gene>
<protein>
    <submittedName>
        <fullName evidence="3">Peptidase M23</fullName>
    </submittedName>
</protein>
<dbReference type="Pfam" id="PF01551">
    <property type="entry name" value="Peptidase_M23"/>
    <property type="match status" value="1"/>
</dbReference>
<keyword evidence="4" id="KW-1185">Reference proteome</keyword>
<sequence>MSVVDFDKKSDKIIALDFTQKNTSLSSEIIGNTTSFCNYIDDLLKFKDAKFGIGGYMENRTVYARSEHFGNDKEIEPRRLHLGVDIWGAVHTPIYSFMDAKIHSFAFNNTFGDYGATIILKHKLEEVVFYSLFGHLSLKNLEGIAKGDNIKKGEQFCDFGNVEENGSWPPHLHFQLMCDMENYIGDYPGVGKLSEKQKWLDKIPNPNIVLKF</sequence>
<dbReference type="PANTHER" id="PTHR21666">
    <property type="entry name" value="PEPTIDASE-RELATED"/>
    <property type="match status" value="1"/>
</dbReference>
<dbReference type="InterPro" id="IPR011055">
    <property type="entry name" value="Dup_hybrid_motif"/>
</dbReference>
<dbReference type="GO" id="GO:0004222">
    <property type="term" value="F:metalloendopeptidase activity"/>
    <property type="evidence" value="ECO:0007669"/>
    <property type="project" value="TreeGrafter"/>
</dbReference>
<accession>A0A179DF55</accession>
<dbReference type="AlphaFoldDB" id="A0A179DF55"/>
<organism evidence="3 4">
    <name type="scientific">Pedobacter psychrophilus</name>
    <dbReference type="NCBI Taxonomy" id="1826909"/>
    <lineage>
        <taxon>Bacteria</taxon>
        <taxon>Pseudomonadati</taxon>
        <taxon>Bacteroidota</taxon>
        <taxon>Sphingobacteriia</taxon>
        <taxon>Sphingobacteriales</taxon>
        <taxon>Sphingobacteriaceae</taxon>
        <taxon>Pedobacter</taxon>
    </lineage>
</organism>